<dbReference type="Gene3D" id="2.60.200.20">
    <property type="match status" value="1"/>
</dbReference>
<comment type="caution">
    <text evidence="2">The sequence shown here is derived from an EMBL/GenBank/DDBJ whole genome shotgun (WGS) entry which is preliminary data.</text>
</comment>
<sequence>MGNGIFGCCDAIAANRANEVSLFATKSKSNSRTSYQRPSNLFSSIIPNIDVDMSNIESRRIQLLTLTNAKSLQLKILNSGNLMKGSVLLFKATGLIGSLRNANDGFTFFGCKKKLKSKLVNDFVIPLKDREMEDHHRGRHFVIFYNIDKDSYWIRDLAKGFGVFVRLDYALVLKDNMLINVGESFVVINLLKENTENSIRLLLKVFSGNISGEVKSFSEADSMIRIGRHMNCNLKIEDPLLSKIQCTIYYNPISGWTLGDGDIDSQRTSTNGTWLYLNEDFEIYNGMIFKSHQTLFEAILI</sequence>
<dbReference type="CDD" id="cd00060">
    <property type="entry name" value="FHA"/>
    <property type="match status" value="1"/>
</dbReference>
<dbReference type="AlphaFoldDB" id="A0AAU9J8U7"/>
<dbReference type="InterPro" id="IPR008984">
    <property type="entry name" value="SMAD_FHA_dom_sf"/>
</dbReference>
<gene>
    <name evidence="2" type="ORF">BSTOLATCC_MIC31778</name>
</gene>
<dbReference type="EMBL" id="CAJZBQ010000032">
    <property type="protein sequence ID" value="CAG9322657.1"/>
    <property type="molecule type" value="Genomic_DNA"/>
</dbReference>
<accession>A0AAU9J8U7</accession>
<dbReference type="InterPro" id="IPR000253">
    <property type="entry name" value="FHA_dom"/>
</dbReference>
<reference evidence="2" key="1">
    <citation type="submission" date="2021-09" db="EMBL/GenBank/DDBJ databases">
        <authorList>
            <consortium name="AG Swart"/>
            <person name="Singh M."/>
            <person name="Singh A."/>
            <person name="Seah K."/>
            <person name="Emmerich C."/>
        </authorList>
    </citation>
    <scope>NUCLEOTIDE SEQUENCE</scope>
    <source>
        <strain evidence="2">ATCC30299</strain>
    </source>
</reference>
<keyword evidence="3" id="KW-1185">Reference proteome</keyword>
<dbReference type="Pfam" id="PF00498">
    <property type="entry name" value="FHA"/>
    <property type="match status" value="1"/>
</dbReference>
<feature type="domain" description="FHA" evidence="1">
    <location>
        <begin position="224"/>
        <end position="275"/>
    </location>
</feature>
<proteinExistence type="predicted"/>
<dbReference type="PROSITE" id="PS50006">
    <property type="entry name" value="FHA_DOMAIN"/>
    <property type="match status" value="1"/>
</dbReference>
<organism evidence="2 3">
    <name type="scientific">Blepharisma stoltei</name>
    <dbReference type="NCBI Taxonomy" id="1481888"/>
    <lineage>
        <taxon>Eukaryota</taxon>
        <taxon>Sar</taxon>
        <taxon>Alveolata</taxon>
        <taxon>Ciliophora</taxon>
        <taxon>Postciliodesmatophora</taxon>
        <taxon>Heterotrichea</taxon>
        <taxon>Heterotrichida</taxon>
        <taxon>Blepharismidae</taxon>
        <taxon>Blepharisma</taxon>
    </lineage>
</organism>
<evidence type="ECO:0000313" key="3">
    <source>
        <dbReference type="Proteomes" id="UP001162131"/>
    </source>
</evidence>
<dbReference type="SUPFAM" id="SSF49879">
    <property type="entry name" value="SMAD/FHA domain"/>
    <property type="match status" value="1"/>
</dbReference>
<evidence type="ECO:0000259" key="1">
    <source>
        <dbReference type="PROSITE" id="PS50006"/>
    </source>
</evidence>
<name>A0AAU9J8U7_9CILI</name>
<evidence type="ECO:0000313" key="2">
    <source>
        <dbReference type="EMBL" id="CAG9322657.1"/>
    </source>
</evidence>
<protein>
    <recommendedName>
        <fullName evidence="1">FHA domain-containing protein</fullName>
    </recommendedName>
</protein>
<dbReference type="Proteomes" id="UP001162131">
    <property type="component" value="Unassembled WGS sequence"/>
</dbReference>